<dbReference type="NCBIfam" id="TIGR02273">
    <property type="entry name" value="16S_RimM"/>
    <property type="match status" value="1"/>
</dbReference>
<comment type="subunit">
    <text evidence="5">Binds ribosomal protein uS19.</text>
</comment>
<comment type="function">
    <text evidence="5">An accessory protein needed during the final step in the assembly of 30S ribosomal subunit, possibly for assembly of the head region. Essential for efficient processing of 16S rRNA. May be needed both before and after RbfA during the maturation of 16S rRNA. It has affinity for free ribosomal 30S subunits but not for 70S ribosomes.</text>
</comment>
<comment type="similarity">
    <text evidence="5">Belongs to the RimM family.</text>
</comment>
<organism evidence="8 9">
    <name type="scientific">Algivirga pacifica</name>
    <dbReference type="NCBI Taxonomy" id="1162670"/>
    <lineage>
        <taxon>Bacteria</taxon>
        <taxon>Pseudomonadati</taxon>
        <taxon>Bacteroidota</taxon>
        <taxon>Cytophagia</taxon>
        <taxon>Cytophagales</taxon>
        <taxon>Flammeovirgaceae</taxon>
        <taxon>Algivirga</taxon>
    </lineage>
</organism>
<feature type="domain" description="Ribosome maturation factor RimM PRC barrel" evidence="7">
    <location>
        <begin position="101"/>
        <end position="169"/>
    </location>
</feature>
<dbReference type="Pfam" id="PF01782">
    <property type="entry name" value="RimM"/>
    <property type="match status" value="1"/>
</dbReference>
<dbReference type="HAMAP" id="MF_00014">
    <property type="entry name" value="Ribosome_mat_RimM"/>
    <property type="match status" value="1"/>
</dbReference>
<comment type="subcellular location">
    <subcellularLocation>
        <location evidence="5">Cytoplasm</location>
    </subcellularLocation>
</comment>
<name>A0ABP9D3M7_9BACT</name>
<dbReference type="SUPFAM" id="SSF50447">
    <property type="entry name" value="Translation proteins"/>
    <property type="match status" value="1"/>
</dbReference>
<dbReference type="InterPro" id="IPR002676">
    <property type="entry name" value="RimM_N"/>
</dbReference>
<comment type="domain">
    <text evidence="5">The PRC barrel domain binds ribosomal protein uS19.</text>
</comment>
<reference evidence="9" key="1">
    <citation type="journal article" date="2019" name="Int. J. Syst. Evol. Microbiol.">
        <title>The Global Catalogue of Microorganisms (GCM) 10K type strain sequencing project: providing services to taxonomists for standard genome sequencing and annotation.</title>
        <authorList>
            <consortium name="The Broad Institute Genomics Platform"/>
            <consortium name="The Broad Institute Genome Sequencing Center for Infectious Disease"/>
            <person name="Wu L."/>
            <person name="Ma J."/>
        </authorList>
    </citation>
    <scope>NUCLEOTIDE SEQUENCE [LARGE SCALE GENOMIC DNA]</scope>
    <source>
        <strain evidence="9">JCM 18326</strain>
    </source>
</reference>
<dbReference type="Gene3D" id="2.30.30.240">
    <property type="entry name" value="PRC-barrel domain"/>
    <property type="match status" value="1"/>
</dbReference>
<keyword evidence="4 5" id="KW-0143">Chaperone</keyword>
<dbReference type="InterPro" id="IPR056792">
    <property type="entry name" value="PRC_RimM"/>
</dbReference>
<evidence type="ECO:0000256" key="5">
    <source>
        <dbReference type="HAMAP-Rule" id="MF_00014"/>
    </source>
</evidence>
<gene>
    <name evidence="5 8" type="primary">rimM</name>
    <name evidence="8" type="ORF">GCM10023331_09910</name>
</gene>
<feature type="domain" description="RimM N-terminal" evidence="6">
    <location>
        <begin position="9"/>
        <end position="87"/>
    </location>
</feature>
<dbReference type="Proteomes" id="UP001500298">
    <property type="component" value="Unassembled WGS sequence"/>
</dbReference>
<dbReference type="InterPro" id="IPR011961">
    <property type="entry name" value="RimM"/>
</dbReference>
<evidence type="ECO:0000313" key="9">
    <source>
        <dbReference type="Proteomes" id="UP001500298"/>
    </source>
</evidence>
<accession>A0ABP9D3M7</accession>
<evidence type="ECO:0000313" key="8">
    <source>
        <dbReference type="EMBL" id="GAA4827162.1"/>
    </source>
</evidence>
<keyword evidence="1 5" id="KW-0963">Cytoplasm</keyword>
<keyword evidence="3 5" id="KW-0698">rRNA processing</keyword>
<comment type="caution">
    <text evidence="8">The sequence shown here is derived from an EMBL/GenBank/DDBJ whole genome shotgun (WGS) entry which is preliminary data.</text>
</comment>
<dbReference type="PANTHER" id="PTHR33692:SF1">
    <property type="entry name" value="RIBOSOME MATURATION FACTOR RIMM"/>
    <property type="match status" value="1"/>
</dbReference>
<protein>
    <recommendedName>
        <fullName evidence="5">Ribosome maturation factor RimM</fullName>
    </recommendedName>
</protein>
<dbReference type="RefSeq" id="WP_345369708.1">
    <property type="nucleotide sequence ID" value="NZ_BAABJX010000018.1"/>
</dbReference>
<evidence type="ECO:0000259" key="7">
    <source>
        <dbReference type="Pfam" id="PF24986"/>
    </source>
</evidence>
<dbReference type="Pfam" id="PF24986">
    <property type="entry name" value="PRC_RimM"/>
    <property type="match status" value="1"/>
</dbReference>
<proteinExistence type="inferred from homology"/>
<evidence type="ECO:0000256" key="3">
    <source>
        <dbReference type="ARBA" id="ARBA00022552"/>
    </source>
</evidence>
<keyword evidence="2 5" id="KW-0690">Ribosome biogenesis</keyword>
<dbReference type="InterPro" id="IPR009000">
    <property type="entry name" value="Transl_B-barrel_sf"/>
</dbReference>
<evidence type="ECO:0000256" key="1">
    <source>
        <dbReference type="ARBA" id="ARBA00022490"/>
    </source>
</evidence>
<dbReference type="InterPro" id="IPR036976">
    <property type="entry name" value="RimM_N_sf"/>
</dbReference>
<dbReference type="SUPFAM" id="SSF50346">
    <property type="entry name" value="PRC-barrel domain"/>
    <property type="match status" value="1"/>
</dbReference>
<sequence>MKKEDCFELGVISRTHGLNGEVIFNLDVDSPSNYEEMDTVFMEEQGQLVPLFIESISANKNRFIVALEDIETVEEAEKLKGAKLYLPLEVLPELEEGQFYYHDIIDYTIIDQNLGELGHVATIYANTNSQDLLAMKYKGKEVLIPMAEDIVIRANHETKTMEVNLPEGLLDIYLED</sequence>
<dbReference type="Gene3D" id="2.40.30.60">
    <property type="entry name" value="RimM"/>
    <property type="match status" value="1"/>
</dbReference>
<evidence type="ECO:0000259" key="6">
    <source>
        <dbReference type="Pfam" id="PF01782"/>
    </source>
</evidence>
<evidence type="ECO:0000256" key="2">
    <source>
        <dbReference type="ARBA" id="ARBA00022517"/>
    </source>
</evidence>
<dbReference type="PANTHER" id="PTHR33692">
    <property type="entry name" value="RIBOSOME MATURATION FACTOR RIMM"/>
    <property type="match status" value="1"/>
</dbReference>
<dbReference type="InterPro" id="IPR011033">
    <property type="entry name" value="PRC_barrel-like_sf"/>
</dbReference>
<keyword evidence="9" id="KW-1185">Reference proteome</keyword>
<evidence type="ECO:0000256" key="4">
    <source>
        <dbReference type="ARBA" id="ARBA00023186"/>
    </source>
</evidence>
<dbReference type="EMBL" id="BAABJX010000018">
    <property type="protein sequence ID" value="GAA4827162.1"/>
    <property type="molecule type" value="Genomic_DNA"/>
</dbReference>